<accession>A0A1G2BIL3</accession>
<name>A0A1G2BIL3_9BACT</name>
<dbReference type="Gene3D" id="2.60.40.680">
    <property type="match status" value="1"/>
</dbReference>
<dbReference type="Gene3D" id="2.60.40.10">
    <property type="entry name" value="Immunoglobulins"/>
    <property type="match status" value="1"/>
</dbReference>
<feature type="transmembrane region" description="Helical" evidence="2">
    <location>
        <begin position="357"/>
        <end position="379"/>
    </location>
</feature>
<comment type="caution">
    <text evidence="3">The sequence shown here is derived from an EMBL/GenBank/DDBJ whole genome shotgun (WGS) entry which is preliminary data.</text>
</comment>
<dbReference type="EMBL" id="MHKK01000048">
    <property type="protein sequence ID" value="OGY88925.1"/>
    <property type="molecule type" value="Genomic_DNA"/>
</dbReference>
<protein>
    <submittedName>
        <fullName evidence="3">Uncharacterized protein</fullName>
    </submittedName>
</protein>
<dbReference type="SUPFAM" id="SSF49384">
    <property type="entry name" value="Carbohydrate-binding domain"/>
    <property type="match status" value="1"/>
</dbReference>
<proteinExistence type="predicted"/>
<dbReference type="AlphaFoldDB" id="A0A1G2BIL3"/>
<feature type="compositionally biased region" description="Basic and acidic residues" evidence="1">
    <location>
        <begin position="453"/>
        <end position="464"/>
    </location>
</feature>
<evidence type="ECO:0000256" key="1">
    <source>
        <dbReference type="SAM" id="MobiDB-lite"/>
    </source>
</evidence>
<keyword evidence="2" id="KW-1133">Transmembrane helix</keyword>
<sequence>MRHYVIRGGALLVAFLFPLFVHAARLYLTPASGTFPVGSTITVQVRVNSEGEAVNTAEANIVFTGDTIQLVDVEGGDVFYLSAPGSPAKTATSAYFGGGLPTPGFTGTAGNLGTMTFRVVREGTASLSITNGKVLLNDGIGTNALSGTAGARFTITPPPVGAPAVTSVTHPNPEAWHTQTDVELSWNRPTGAYGFSYELDDKPDTVPDAALETTNETSRRYNDLADGVWFFHIRARRQAVGQFGLTTHFRIQIDTMQPRFFEITMIGQADLKDVTRTPTVAFEAKDDLSGIDHYDIFLDEQLTLSGVKAPYSFGKIQSGPHIIKVIAYDKASNSRTTALPVIITSPIDAQRIVSTPLYALVLVNIAIFISIIFVAWLLLHHHSRQIERISDEVGDLQKDIDQSLTKMKVGISRRILNLLSRAPTREFEEKVQHALTDVAAGVNAMEEKIDADMGDLKEATKGKTPDLPPKSGDSRTLPRQ</sequence>
<evidence type="ECO:0000256" key="2">
    <source>
        <dbReference type="SAM" id="Phobius"/>
    </source>
</evidence>
<dbReference type="GO" id="GO:0030246">
    <property type="term" value="F:carbohydrate binding"/>
    <property type="evidence" value="ECO:0007669"/>
    <property type="project" value="InterPro"/>
</dbReference>
<dbReference type="Proteomes" id="UP000177817">
    <property type="component" value="Unassembled WGS sequence"/>
</dbReference>
<evidence type="ECO:0000313" key="4">
    <source>
        <dbReference type="Proteomes" id="UP000177817"/>
    </source>
</evidence>
<keyword evidence="2" id="KW-0812">Transmembrane</keyword>
<gene>
    <name evidence="3" type="ORF">A2677_02025</name>
</gene>
<dbReference type="CDD" id="cd08547">
    <property type="entry name" value="Type_II_cohesin"/>
    <property type="match status" value="1"/>
</dbReference>
<keyword evidence="2" id="KW-0472">Membrane</keyword>
<evidence type="ECO:0000313" key="3">
    <source>
        <dbReference type="EMBL" id="OGY88925.1"/>
    </source>
</evidence>
<organism evidence="3 4">
    <name type="scientific">Candidatus Komeilibacteria bacterium RIFCSPHIGHO2_01_FULL_52_14</name>
    <dbReference type="NCBI Taxonomy" id="1798549"/>
    <lineage>
        <taxon>Bacteria</taxon>
        <taxon>Candidatus Komeiliibacteriota</taxon>
    </lineage>
</organism>
<dbReference type="InterPro" id="IPR008965">
    <property type="entry name" value="CBM2/CBM3_carb-bd_dom_sf"/>
</dbReference>
<dbReference type="InterPro" id="IPR013783">
    <property type="entry name" value="Ig-like_fold"/>
</dbReference>
<feature type="region of interest" description="Disordered" evidence="1">
    <location>
        <begin position="453"/>
        <end position="480"/>
    </location>
</feature>
<reference evidence="3 4" key="1">
    <citation type="journal article" date="2016" name="Nat. Commun.">
        <title>Thousands of microbial genomes shed light on interconnected biogeochemical processes in an aquifer system.</title>
        <authorList>
            <person name="Anantharaman K."/>
            <person name="Brown C.T."/>
            <person name="Hug L.A."/>
            <person name="Sharon I."/>
            <person name="Castelle C.J."/>
            <person name="Probst A.J."/>
            <person name="Thomas B.C."/>
            <person name="Singh A."/>
            <person name="Wilkins M.J."/>
            <person name="Karaoz U."/>
            <person name="Brodie E.L."/>
            <person name="Williams K.H."/>
            <person name="Hubbard S.S."/>
            <person name="Banfield J.F."/>
        </authorList>
    </citation>
    <scope>NUCLEOTIDE SEQUENCE [LARGE SCALE GENOMIC DNA]</scope>
</reference>